<keyword evidence="2" id="KW-0732">Signal</keyword>
<feature type="coiled-coil region" evidence="1">
    <location>
        <begin position="22"/>
        <end position="70"/>
    </location>
</feature>
<feature type="signal peptide" evidence="2">
    <location>
        <begin position="1"/>
        <end position="23"/>
    </location>
</feature>
<comment type="caution">
    <text evidence="3">The sequence shown here is derived from an EMBL/GenBank/DDBJ whole genome shotgun (WGS) entry which is preliminary data.</text>
</comment>
<dbReference type="Pfam" id="PF16930">
    <property type="entry name" value="Porin_5"/>
    <property type="match status" value="2"/>
</dbReference>
<dbReference type="SUPFAM" id="SSF56935">
    <property type="entry name" value="Porins"/>
    <property type="match status" value="1"/>
</dbReference>
<sequence length="468" mass="50855">MKNMLIASAVAAVLSIGPAGAMAASADDLAQIREQLQGLMQRVDKLEQENTELKAENENLKAQDDYLKAETKGLRKDAATLASDAGKVKGADWAGRITAKGDLRYRYEWIEDPTRQGVVSGLQGVNETEQSRHRIRARLGFDAKITDTLLVGLQVATGGDDPRSSNQTLGGASSRKAIGFDLAYFDWKFATWGNLIGGKMKYPFLRPGQSLFYDGDVNPEGLAMQFNRGMFFGSAFGFLVDERNNAARSSTSSSTPATTTLTNCIAEAGRTCSKDVYTLGAQIGARFPIGSSTLVAAVGYSDLKNGQGQRPFYNNNANGNTLTGPFSGLAYDYNIIEGLAEFNTQVGTLPLQVWANYAQNEDPDDLNTAWGAGVLLGKASNYRTWEAGFGYQVVEKDALFGQVIDSDFGDGTTDTEGWVIRAGWAPVRNTSLNATYFINSRFVDVPVNAVYGTKTDYDRLQLDFNMKF</sequence>
<organism evidence="3 4">
    <name type="scientific">Povalibacter uvarum</name>
    <dbReference type="NCBI Taxonomy" id="732238"/>
    <lineage>
        <taxon>Bacteria</taxon>
        <taxon>Pseudomonadati</taxon>
        <taxon>Pseudomonadota</taxon>
        <taxon>Gammaproteobacteria</taxon>
        <taxon>Steroidobacterales</taxon>
        <taxon>Steroidobacteraceae</taxon>
        <taxon>Povalibacter</taxon>
    </lineage>
</organism>
<proteinExistence type="predicted"/>
<dbReference type="InterPro" id="IPR032638">
    <property type="entry name" value="Porin_5"/>
</dbReference>
<keyword evidence="1" id="KW-0175">Coiled coil</keyword>
<protein>
    <recommendedName>
        <fullName evidence="5">Porin</fullName>
    </recommendedName>
</protein>
<accession>A0A841HHB8</accession>
<evidence type="ECO:0008006" key="5">
    <source>
        <dbReference type="Google" id="ProtNLM"/>
    </source>
</evidence>
<keyword evidence="4" id="KW-1185">Reference proteome</keyword>
<dbReference type="CDD" id="cd14686">
    <property type="entry name" value="bZIP"/>
    <property type="match status" value="1"/>
</dbReference>
<evidence type="ECO:0000256" key="1">
    <source>
        <dbReference type="SAM" id="Coils"/>
    </source>
</evidence>
<reference evidence="3 4" key="1">
    <citation type="submission" date="2020-08" db="EMBL/GenBank/DDBJ databases">
        <title>Genomic Encyclopedia of Type Strains, Phase IV (KMG-IV): sequencing the most valuable type-strain genomes for metagenomic binning, comparative biology and taxonomic classification.</title>
        <authorList>
            <person name="Goeker M."/>
        </authorList>
    </citation>
    <scope>NUCLEOTIDE SEQUENCE [LARGE SCALE GENOMIC DNA]</scope>
    <source>
        <strain evidence="3 4">DSM 26723</strain>
    </source>
</reference>
<dbReference type="AlphaFoldDB" id="A0A841HHB8"/>
<gene>
    <name evidence="3" type="ORF">HNQ60_000566</name>
</gene>
<dbReference type="Gene3D" id="1.20.5.340">
    <property type="match status" value="1"/>
</dbReference>
<name>A0A841HHB8_9GAMM</name>
<evidence type="ECO:0000256" key="2">
    <source>
        <dbReference type="SAM" id="SignalP"/>
    </source>
</evidence>
<dbReference type="EMBL" id="JACHHZ010000001">
    <property type="protein sequence ID" value="MBB6091720.1"/>
    <property type="molecule type" value="Genomic_DNA"/>
</dbReference>
<evidence type="ECO:0000313" key="4">
    <source>
        <dbReference type="Proteomes" id="UP000588068"/>
    </source>
</evidence>
<dbReference type="Proteomes" id="UP000588068">
    <property type="component" value="Unassembled WGS sequence"/>
</dbReference>
<feature type="chain" id="PRO_5032533049" description="Porin" evidence="2">
    <location>
        <begin position="24"/>
        <end position="468"/>
    </location>
</feature>
<evidence type="ECO:0000313" key="3">
    <source>
        <dbReference type="EMBL" id="MBB6091720.1"/>
    </source>
</evidence>